<dbReference type="HOGENOM" id="CLU_161929_4_1_0"/>
<dbReference type="KEGG" id="fsc:FSU_0572"/>
<dbReference type="FunFam" id="3.30.2310.20:FF:000003">
    <property type="entry name" value="Type II toxin-antitoxin system YafQ family toxin"/>
    <property type="match status" value="1"/>
</dbReference>
<dbReference type="Proteomes" id="UP000001497">
    <property type="component" value="Chromosome"/>
</dbReference>
<accession>C9RJS0</accession>
<comment type="similarity">
    <text evidence="2">Belongs to the RelE toxin family. YafQ subfamily.</text>
</comment>
<keyword evidence="7" id="KW-1185">Reference proteome</keyword>
<name>C9RJS0_FIBSS</name>
<dbReference type="GO" id="GO:0006415">
    <property type="term" value="P:translational termination"/>
    <property type="evidence" value="ECO:0007669"/>
    <property type="project" value="TreeGrafter"/>
</dbReference>
<sequence>MAYQIEYTSRFKKEYKLAKKRGRDINLLRTVIEILAKGEPLPEKYKDHPLVSNWSGYRECHIQSDWLLIYKYKDNELILSLTATGSHSDLF</sequence>
<evidence type="ECO:0000256" key="3">
    <source>
        <dbReference type="PIRSR" id="PIRSR006156-1"/>
    </source>
</evidence>
<dbReference type="RefSeq" id="WP_012820013.1">
    <property type="nucleotide sequence ID" value="NC_013410.1"/>
</dbReference>
<dbReference type="PIRSF" id="PIRSF006156">
    <property type="entry name" value="YafQ"/>
    <property type="match status" value="1"/>
</dbReference>
<dbReference type="InterPro" id="IPR004386">
    <property type="entry name" value="Toxin_YafQ-like"/>
</dbReference>
<dbReference type="STRING" id="59374.FSU_0572"/>
<dbReference type="InterPro" id="IPR007712">
    <property type="entry name" value="RelE/ParE_toxin"/>
</dbReference>
<reference evidence="4 7" key="1">
    <citation type="submission" date="2009-10" db="EMBL/GenBank/DDBJ databases">
        <title>Complete sequence of Fibrobacter succinogenes subsp. succinogenes S85.</title>
        <authorList>
            <consortium name="US DOE Joint Genome Institute"/>
            <person name="Lucas S."/>
            <person name="Copeland A."/>
            <person name="Lapidus A."/>
            <person name="Glavina del Rio T."/>
            <person name="Tice H."/>
            <person name="Bruce D."/>
            <person name="Goodwin L."/>
            <person name="Pitluck S."/>
            <person name="Chertkov O."/>
            <person name="Detter J.C."/>
            <person name="Han C."/>
            <person name="Tapia R."/>
            <person name="Larimer F."/>
            <person name="Land M."/>
            <person name="Hauser L."/>
            <person name="Kyrpides N."/>
            <person name="Mikhailova N."/>
            <person name="Weimer P.J."/>
            <person name="Stevenson D.M."/>
            <person name="Boyum J."/>
            <person name="Brumm P.I."/>
            <person name="Mead D."/>
        </authorList>
    </citation>
    <scope>NUCLEOTIDE SEQUENCE [LARGE SCALE GENOMIC DNA]</scope>
    <source>
        <strain evidence="7">ATCC 19169 / S85</strain>
        <strain evidence="4">S85</strain>
    </source>
</reference>
<evidence type="ECO:0000313" key="4">
    <source>
        <dbReference type="EMBL" id="ACX73783.1"/>
    </source>
</evidence>
<organism evidence="5 6">
    <name type="scientific">Fibrobacter succinogenes (strain ATCC 19169 / S85)</name>
    <dbReference type="NCBI Taxonomy" id="59374"/>
    <lineage>
        <taxon>Bacteria</taxon>
        <taxon>Pseudomonadati</taxon>
        <taxon>Fibrobacterota</taxon>
        <taxon>Fibrobacteria</taxon>
        <taxon>Fibrobacterales</taxon>
        <taxon>Fibrobacteraceae</taxon>
        <taxon>Fibrobacter</taxon>
    </lineage>
</organism>
<dbReference type="GO" id="GO:0004521">
    <property type="term" value="F:RNA endonuclease activity"/>
    <property type="evidence" value="ECO:0007669"/>
    <property type="project" value="TreeGrafter"/>
</dbReference>
<dbReference type="AlphaFoldDB" id="C9RJS0"/>
<feature type="active site" description="Proton donor" evidence="3">
    <location>
        <position position="87"/>
    </location>
</feature>
<dbReference type="Pfam" id="PF15738">
    <property type="entry name" value="YafQ_toxin"/>
    <property type="match status" value="1"/>
</dbReference>
<dbReference type="PANTHER" id="PTHR40588">
    <property type="entry name" value="MRNA INTERFERASE TOXIN YAFQ"/>
    <property type="match status" value="1"/>
</dbReference>
<dbReference type="EMBL" id="CP001792">
    <property type="protein sequence ID" value="ACX73783.1"/>
    <property type="molecule type" value="Genomic_DNA"/>
</dbReference>
<dbReference type="GO" id="GO:0006402">
    <property type="term" value="P:mRNA catabolic process"/>
    <property type="evidence" value="ECO:0007669"/>
    <property type="project" value="TreeGrafter"/>
</dbReference>
<proteinExistence type="inferred from homology"/>
<dbReference type="eggNOG" id="COG3041">
    <property type="taxonomic scope" value="Bacteria"/>
</dbReference>
<dbReference type="Proteomes" id="UP000000517">
    <property type="component" value="Chromosome"/>
</dbReference>
<protein>
    <submittedName>
        <fullName evidence="4">Addiction module toxin, RelE/StbE family</fullName>
    </submittedName>
</protein>
<keyword evidence="1" id="KW-1277">Toxin-antitoxin system</keyword>
<dbReference type="Gene3D" id="3.30.2310.20">
    <property type="entry name" value="RelE-like"/>
    <property type="match status" value="1"/>
</dbReference>
<dbReference type="PANTHER" id="PTHR40588:SF1">
    <property type="entry name" value="MRNA INTERFERASE TOXIN YAFQ"/>
    <property type="match status" value="1"/>
</dbReference>
<evidence type="ECO:0000313" key="7">
    <source>
        <dbReference type="Proteomes" id="UP000001497"/>
    </source>
</evidence>
<evidence type="ECO:0000256" key="2">
    <source>
        <dbReference type="ARBA" id="ARBA00061366"/>
    </source>
</evidence>
<dbReference type="NCBIfam" id="TIGR00053">
    <property type="entry name" value="YafQ family addiction module toxin"/>
    <property type="match status" value="1"/>
</dbReference>
<evidence type="ECO:0000256" key="1">
    <source>
        <dbReference type="ARBA" id="ARBA00022649"/>
    </source>
</evidence>
<evidence type="ECO:0000313" key="6">
    <source>
        <dbReference type="Proteomes" id="UP000000517"/>
    </source>
</evidence>
<reference evidence="5" key="3">
    <citation type="submission" date="2010-08" db="EMBL/GenBank/DDBJ databases">
        <authorList>
            <person name="Durkin A.S."/>
            <person name="Nelson K.E."/>
            <person name="Morrison M."/>
            <person name="Forsberg C.W."/>
            <person name="Wilson D.B."/>
            <person name="Russell J.B."/>
            <person name="Cann I.K.O."/>
            <person name="Mackie R.I."/>
            <person name="White B.A."/>
        </authorList>
    </citation>
    <scope>NUCLEOTIDE SEQUENCE</scope>
    <source>
        <strain evidence="5">S85</strain>
    </source>
</reference>
<dbReference type="NCBIfam" id="TIGR02385">
    <property type="entry name" value="RelE_StbE"/>
    <property type="match status" value="1"/>
</dbReference>
<dbReference type="KEGG" id="fsu:Fisuc_0169"/>
<dbReference type="InterPro" id="IPR035093">
    <property type="entry name" value="RelE/ParE_toxin_dom_sf"/>
</dbReference>
<dbReference type="SUPFAM" id="SSF143011">
    <property type="entry name" value="RelE-like"/>
    <property type="match status" value="1"/>
</dbReference>
<gene>
    <name evidence="4" type="ordered locus">Fisuc_0169</name>
    <name evidence="5" type="ordered locus">FSU_0572</name>
</gene>
<dbReference type="OrthoDB" id="7030467at2"/>
<evidence type="ECO:0000313" key="5">
    <source>
        <dbReference type="EMBL" id="ADL25503.1"/>
    </source>
</evidence>
<dbReference type="EMBL" id="CP002158">
    <property type="protein sequence ID" value="ADL25503.1"/>
    <property type="molecule type" value="Genomic_DNA"/>
</dbReference>
<reference evidence="6" key="2">
    <citation type="submission" date="2010-08" db="EMBL/GenBank/DDBJ databases">
        <title>Complete sequence of Fibrobacter succinogenes subsp. succinogenes S85.</title>
        <authorList>
            <person name="Durkin A.S."/>
            <person name="Nelson K.E."/>
            <person name="Morrison M."/>
            <person name="Forsberg C.W."/>
            <person name="Wilson D.B."/>
            <person name="Russell J.B."/>
            <person name="Cann I.K.O."/>
            <person name="Mackie R.I."/>
            <person name="White B.A."/>
        </authorList>
    </citation>
    <scope>NUCLEOTIDE SEQUENCE [LARGE SCALE GENOMIC DNA]</scope>
    <source>
        <strain evidence="6">ATCC 19169 / S85</strain>
    </source>
</reference>